<gene>
    <name evidence="2" type="ORF">NEA10_03210</name>
</gene>
<protein>
    <submittedName>
        <fullName evidence="2">Uncharacterized protein</fullName>
    </submittedName>
</protein>
<reference evidence="2" key="1">
    <citation type="submission" date="2022-06" db="EMBL/GenBank/DDBJ databases">
        <title>Genome sequence of Phormidium yuhuli AB48 isolated from an industrial photobioreactor environment.</title>
        <authorList>
            <person name="Qiu Y."/>
            <person name="Noonan A.J.C."/>
            <person name="Dofher K."/>
            <person name="Koch M."/>
            <person name="Kieft B."/>
            <person name="Lin X."/>
            <person name="Ziels R.M."/>
            <person name="Hallam S.J."/>
        </authorList>
    </citation>
    <scope>NUCLEOTIDE SEQUENCE</scope>
    <source>
        <strain evidence="2">AB48</strain>
    </source>
</reference>
<organism evidence="2 3">
    <name type="scientific">Phormidium yuhuli AB48</name>
    <dbReference type="NCBI Taxonomy" id="2940671"/>
    <lineage>
        <taxon>Bacteria</taxon>
        <taxon>Bacillati</taxon>
        <taxon>Cyanobacteriota</taxon>
        <taxon>Cyanophyceae</taxon>
        <taxon>Oscillatoriophycideae</taxon>
        <taxon>Oscillatoriales</taxon>
        <taxon>Oscillatoriaceae</taxon>
        <taxon>Phormidium</taxon>
        <taxon>Phormidium yuhuli</taxon>
    </lineage>
</organism>
<proteinExistence type="predicted"/>
<sequence>MNHGTWYARSAELISSAWMHWTVWLRIPGDVVFALGALLMVICVLRAIIAIVQEPTQAQPRTTVSSELS</sequence>
<keyword evidence="1" id="KW-0472">Membrane</keyword>
<feature type="transmembrane region" description="Helical" evidence="1">
    <location>
        <begin position="31"/>
        <end position="52"/>
    </location>
</feature>
<dbReference type="Proteomes" id="UP001056708">
    <property type="component" value="Chromosome"/>
</dbReference>
<dbReference type="EMBL" id="CP098611">
    <property type="protein sequence ID" value="USR91752.1"/>
    <property type="molecule type" value="Genomic_DNA"/>
</dbReference>
<keyword evidence="1" id="KW-1133">Transmembrane helix</keyword>
<dbReference type="Gene3D" id="1.20.210.10">
    <property type="entry name" value="Cytochrome c oxidase-like, subunit I domain"/>
    <property type="match status" value="1"/>
</dbReference>
<accession>A0ABY5ARA4</accession>
<dbReference type="SUPFAM" id="SSF81442">
    <property type="entry name" value="Cytochrome c oxidase subunit I-like"/>
    <property type="match status" value="1"/>
</dbReference>
<name>A0ABY5ARA4_9CYAN</name>
<evidence type="ECO:0000313" key="3">
    <source>
        <dbReference type="Proteomes" id="UP001056708"/>
    </source>
</evidence>
<dbReference type="RefSeq" id="WP_252663782.1">
    <property type="nucleotide sequence ID" value="NZ_CP098611.1"/>
</dbReference>
<dbReference type="InterPro" id="IPR036927">
    <property type="entry name" value="Cyt_c_oxase-like_su1_sf"/>
</dbReference>
<keyword evidence="1" id="KW-0812">Transmembrane</keyword>
<evidence type="ECO:0000313" key="2">
    <source>
        <dbReference type="EMBL" id="USR91752.1"/>
    </source>
</evidence>
<evidence type="ECO:0000256" key="1">
    <source>
        <dbReference type="SAM" id="Phobius"/>
    </source>
</evidence>
<keyword evidence="3" id="KW-1185">Reference proteome</keyword>